<dbReference type="CDD" id="cd01066">
    <property type="entry name" value="APP_MetAP"/>
    <property type="match status" value="1"/>
</dbReference>
<evidence type="ECO:0000313" key="3">
    <source>
        <dbReference type="EMBL" id="MBB2197111.1"/>
    </source>
</evidence>
<name>A0A7W4PJR1_9PROT</name>
<dbReference type="SUPFAM" id="SSF53092">
    <property type="entry name" value="Creatinase/prolidase N-terminal domain"/>
    <property type="match status" value="1"/>
</dbReference>
<dbReference type="Pfam" id="PF00557">
    <property type="entry name" value="Peptidase_M24"/>
    <property type="match status" value="1"/>
</dbReference>
<feature type="domain" description="Creatinase N-terminal" evidence="2">
    <location>
        <begin position="13"/>
        <end position="149"/>
    </location>
</feature>
<keyword evidence="3" id="KW-0645">Protease</keyword>
<keyword evidence="3" id="KW-0031">Aminopeptidase</keyword>
<dbReference type="SUPFAM" id="SSF55920">
    <property type="entry name" value="Creatinase/aminopeptidase"/>
    <property type="match status" value="1"/>
</dbReference>
<protein>
    <submittedName>
        <fullName evidence="3">Aminopeptidase P family protein</fullName>
    </submittedName>
</protein>
<feature type="domain" description="Peptidase M24" evidence="1">
    <location>
        <begin position="159"/>
        <end position="339"/>
    </location>
</feature>
<dbReference type="PANTHER" id="PTHR46112">
    <property type="entry name" value="AMINOPEPTIDASE"/>
    <property type="match status" value="1"/>
</dbReference>
<dbReference type="PANTHER" id="PTHR46112:SF3">
    <property type="entry name" value="AMINOPEPTIDASE YPDF"/>
    <property type="match status" value="1"/>
</dbReference>
<dbReference type="Gene3D" id="3.90.230.10">
    <property type="entry name" value="Creatinase/methionine aminopeptidase superfamily"/>
    <property type="match status" value="1"/>
</dbReference>
<dbReference type="InterPro" id="IPR050659">
    <property type="entry name" value="Peptidase_M24B"/>
</dbReference>
<gene>
    <name evidence="3" type="ORF">HLH44_06480</name>
</gene>
<evidence type="ECO:0000313" key="4">
    <source>
        <dbReference type="Proteomes" id="UP000530320"/>
    </source>
</evidence>
<dbReference type="InterPro" id="IPR036005">
    <property type="entry name" value="Creatinase/aminopeptidase-like"/>
</dbReference>
<sequence>MTPAFSLDEYRARLARVQAVLRAGGDDVLLLFMPESVTWLTGFYTRAYGSFQFVIVPAEGEPTIICRDVEQYYLERTAVFGRHVLWCDSDDPFTVGVKAIRNVVGAKPRLSVELSAWTLNAARYQALTEAFPESPVTDASGLVAGCRLIKSPAEIDYQRRAASAAECGMRAAIETAREGASERDMAAAICGAMILGGSDNPGPGILSSGEGAFYLHGAYGDRVLSAADIVQIEVTPCVRQYHARFMRPIMVAEARDEDYRTVEQLIAIQDRALAAVAPGVEARVPDAIYRDGVLSAGLATRYTNKSFYSIGMMFPPNSGEPLEATPESSWRFAPGMVLHSYVLARGFGMSETIAINETGYEQLTCFPRRLFVGG</sequence>
<dbReference type="EMBL" id="JABEQP010000003">
    <property type="protein sequence ID" value="MBB2197111.1"/>
    <property type="molecule type" value="Genomic_DNA"/>
</dbReference>
<dbReference type="Proteomes" id="UP000530320">
    <property type="component" value="Unassembled WGS sequence"/>
</dbReference>
<dbReference type="GO" id="GO:0004177">
    <property type="term" value="F:aminopeptidase activity"/>
    <property type="evidence" value="ECO:0007669"/>
    <property type="project" value="UniProtKB-KW"/>
</dbReference>
<reference evidence="3 4" key="1">
    <citation type="submission" date="2020-04" db="EMBL/GenBank/DDBJ databases">
        <title>Description of novel Gluconacetobacter.</title>
        <authorList>
            <person name="Sombolestani A."/>
        </authorList>
    </citation>
    <scope>NUCLEOTIDE SEQUENCE [LARGE SCALE GENOMIC DNA]</scope>
    <source>
        <strain evidence="3 4">LMG 22058</strain>
    </source>
</reference>
<comment type="caution">
    <text evidence="3">The sequence shown here is derived from an EMBL/GenBank/DDBJ whole genome shotgun (WGS) entry which is preliminary data.</text>
</comment>
<dbReference type="InterPro" id="IPR029149">
    <property type="entry name" value="Creatin/AminoP/Spt16_N"/>
</dbReference>
<organism evidence="3 4">
    <name type="scientific">Gluconacetobacter dulcium</name>
    <dbReference type="NCBI Taxonomy" id="2729096"/>
    <lineage>
        <taxon>Bacteria</taxon>
        <taxon>Pseudomonadati</taxon>
        <taxon>Pseudomonadota</taxon>
        <taxon>Alphaproteobacteria</taxon>
        <taxon>Acetobacterales</taxon>
        <taxon>Acetobacteraceae</taxon>
        <taxon>Gluconacetobacter</taxon>
    </lineage>
</organism>
<dbReference type="InterPro" id="IPR000587">
    <property type="entry name" value="Creatinase_N"/>
</dbReference>
<evidence type="ECO:0000259" key="1">
    <source>
        <dbReference type="Pfam" id="PF00557"/>
    </source>
</evidence>
<dbReference type="InterPro" id="IPR000994">
    <property type="entry name" value="Pept_M24"/>
</dbReference>
<evidence type="ECO:0000259" key="2">
    <source>
        <dbReference type="Pfam" id="PF01321"/>
    </source>
</evidence>
<proteinExistence type="predicted"/>
<dbReference type="Pfam" id="PF01321">
    <property type="entry name" value="Creatinase_N"/>
    <property type="match status" value="1"/>
</dbReference>
<keyword evidence="3" id="KW-0378">Hydrolase</keyword>
<accession>A0A7W4PJR1</accession>
<dbReference type="AlphaFoldDB" id="A0A7W4PJR1"/>
<dbReference type="Gene3D" id="3.40.350.10">
    <property type="entry name" value="Creatinase/prolidase N-terminal domain"/>
    <property type="match status" value="1"/>
</dbReference>